<dbReference type="InterPro" id="IPR001842">
    <property type="entry name" value="Peptidase_M36"/>
</dbReference>
<feature type="domain" description="FTP" evidence="8">
    <location>
        <begin position="66"/>
        <end position="103"/>
    </location>
</feature>
<dbReference type="SUPFAM" id="SSF55486">
    <property type="entry name" value="Metalloproteases ('zincins'), catalytic domain"/>
    <property type="match status" value="1"/>
</dbReference>
<evidence type="ECO:0000256" key="2">
    <source>
        <dbReference type="ARBA" id="ARBA00022723"/>
    </source>
</evidence>
<dbReference type="InterPro" id="IPR027268">
    <property type="entry name" value="Peptidase_M4/M1_CTD_sf"/>
</dbReference>
<keyword evidence="10" id="KW-1185">Reference proteome</keyword>
<evidence type="ECO:0000256" key="6">
    <source>
        <dbReference type="ARBA" id="ARBA00023049"/>
    </source>
</evidence>
<dbReference type="Pfam" id="PF02128">
    <property type="entry name" value="Peptidase_M36"/>
    <property type="match status" value="1"/>
</dbReference>
<protein>
    <submittedName>
        <fullName evidence="9">M36 family metallopeptidase</fullName>
    </submittedName>
</protein>
<evidence type="ECO:0000256" key="4">
    <source>
        <dbReference type="ARBA" id="ARBA00022801"/>
    </source>
</evidence>
<dbReference type="Proteomes" id="UP001575622">
    <property type="component" value="Unassembled WGS sequence"/>
</dbReference>
<dbReference type="EMBL" id="JBHDLN010000001">
    <property type="protein sequence ID" value="MFB0840814.1"/>
    <property type="molecule type" value="Genomic_DNA"/>
</dbReference>
<dbReference type="Gene3D" id="3.10.170.10">
    <property type="match status" value="1"/>
</dbReference>
<evidence type="ECO:0000256" key="1">
    <source>
        <dbReference type="ARBA" id="ARBA00022670"/>
    </source>
</evidence>
<keyword evidence="4" id="KW-0378">Hydrolase</keyword>
<sequence>MFKRHKLWRSTVAAAIVLTLAVPTAMAETEAPISAEQKQPADAKAAADRYLKEHAKQYQLKADLSDLKYVTTIQTDAGHYVRYQQIVNNAPVFNRQVTVTLDRSFHNPLVISGYEPYTTVQQVSQLLPSGDLKAKALRFVEDQAQGEWAPSSEEYGFTIQKGVATPTYRVVVHSKAPYGAWETYIHAGSGELLRKRNLNQRVNGTGKVFLPNPVESQGSVGTLKDNNDKDSTELTNQLKSVTLQGLDGSGYLRGQYVNINSAAKTYSASNQFNYTRSNDSFEDVMAYYHIDTLQRYLQQLGLKNVNNRAIKVNVNASPDDNSYYQPSTGELTFGTGGVDDAEDAGVIAHEYGHAIQDNQVPGFGDSHEGGSMGEGFGDFLGATYEDATSPSSFGKACVAEWDATSYSSGNPPCLRRLDENKVYPRDLQNEVHADGEIWSRGLYDMAQSFGRDVATKIIIQSHFSLTPTATFKDGAKAIKQADLQLYGGQHASDIDRIWKARGIPTS</sequence>
<accession>A0ABV4USK7</accession>
<feature type="chain" id="PRO_5046515335" evidence="7">
    <location>
        <begin position="28"/>
        <end position="506"/>
    </location>
</feature>
<proteinExistence type="predicted"/>
<dbReference type="PANTHER" id="PTHR33794">
    <property type="entry name" value="BACILLOLYSIN"/>
    <property type="match status" value="1"/>
</dbReference>
<keyword evidence="2" id="KW-0479">Metal-binding</keyword>
<organism evidence="9 10">
    <name type="scientific">Paenibacillus oleatilyticus</name>
    <dbReference type="NCBI Taxonomy" id="2594886"/>
    <lineage>
        <taxon>Bacteria</taxon>
        <taxon>Bacillati</taxon>
        <taxon>Bacillota</taxon>
        <taxon>Bacilli</taxon>
        <taxon>Bacillales</taxon>
        <taxon>Paenibacillaceae</taxon>
        <taxon>Paenibacillus</taxon>
    </lineage>
</organism>
<reference evidence="9 10" key="1">
    <citation type="submission" date="2024-09" db="EMBL/GenBank/DDBJ databases">
        <authorList>
            <person name="Makale K.P.P."/>
            <person name="Makhzoum A."/>
            <person name="Rantong G."/>
            <person name="Rahube T.O."/>
        </authorList>
    </citation>
    <scope>NUCLEOTIDE SEQUENCE [LARGE SCALE GENOMIC DNA]</scope>
    <source>
        <strain evidence="9 10">KM_D13</strain>
    </source>
</reference>
<keyword evidence="6" id="KW-0482">Metalloprotease</keyword>
<keyword evidence="1" id="KW-0645">Protease</keyword>
<evidence type="ECO:0000256" key="5">
    <source>
        <dbReference type="ARBA" id="ARBA00022833"/>
    </source>
</evidence>
<evidence type="ECO:0000313" key="9">
    <source>
        <dbReference type="EMBL" id="MFB0840814.1"/>
    </source>
</evidence>
<dbReference type="RefSeq" id="WP_373948081.1">
    <property type="nucleotide sequence ID" value="NZ_JBHDLN010000001.1"/>
</dbReference>
<evidence type="ECO:0000256" key="3">
    <source>
        <dbReference type="ARBA" id="ARBA00022729"/>
    </source>
</evidence>
<evidence type="ECO:0000256" key="7">
    <source>
        <dbReference type="SAM" id="SignalP"/>
    </source>
</evidence>
<dbReference type="Gene3D" id="1.10.390.10">
    <property type="entry name" value="Neutral Protease Domain 2"/>
    <property type="match status" value="1"/>
</dbReference>
<keyword evidence="5" id="KW-0862">Zinc</keyword>
<name>A0ABV4USK7_9BACL</name>
<feature type="signal peptide" evidence="7">
    <location>
        <begin position="1"/>
        <end position="27"/>
    </location>
</feature>
<evidence type="ECO:0000313" key="10">
    <source>
        <dbReference type="Proteomes" id="UP001575622"/>
    </source>
</evidence>
<dbReference type="Pfam" id="PF07504">
    <property type="entry name" value="FTP"/>
    <property type="match status" value="1"/>
</dbReference>
<evidence type="ECO:0000259" key="8">
    <source>
        <dbReference type="Pfam" id="PF07504"/>
    </source>
</evidence>
<dbReference type="PANTHER" id="PTHR33794:SF1">
    <property type="entry name" value="BACILLOLYSIN"/>
    <property type="match status" value="1"/>
</dbReference>
<comment type="caution">
    <text evidence="9">The sequence shown here is derived from an EMBL/GenBank/DDBJ whole genome shotgun (WGS) entry which is preliminary data.</text>
</comment>
<dbReference type="InterPro" id="IPR050728">
    <property type="entry name" value="Zinc_Metalloprotease_M4"/>
</dbReference>
<keyword evidence="3 7" id="KW-0732">Signal</keyword>
<dbReference type="InterPro" id="IPR011096">
    <property type="entry name" value="FTP_domain"/>
</dbReference>
<gene>
    <name evidence="9" type="ORF">ACEU3E_01385</name>
</gene>